<feature type="compositionally biased region" description="Gly residues" evidence="1">
    <location>
        <begin position="471"/>
        <end position="480"/>
    </location>
</feature>
<comment type="caution">
    <text evidence="3">The sequence shown here is derived from an EMBL/GenBank/DDBJ whole genome shotgun (WGS) entry which is preliminary data.</text>
</comment>
<name>A0A6A4VFT5_AMPAM</name>
<dbReference type="InterPro" id="IPR045142">
    <property type="entry name" value="BCAS3-like"/>
</dbReference>
<gene>
    <name evidence="3" type="primary">rudhira_0</name>
    <name evidence="3" type="ORF">FJT64_000876</name>
</gene>
<dbReference type="OrthoDB" id="25778at2759"/>
<sequence length="964" mass="103172">MSADARRPGRACGQTARPETVTEKSFMESVTGIINEVVPSSYSHQSSGADHRETVQWARFEHCDVNDICSYTEQMEANGNVAPLVLVIGYTTGVQVWLLQGNGEAHEVLSWRQGVARDARLLPSPEPGMDDLYVQKRPLMAVCDAAGSETQFCSVGLISLRTGEQVKSVKFKSAISAVLATRRVMVVTFPGKLAVFDAGTLEDRFTVTTCYPAPGVLDNPVALGHRWLAYGEKRLTGYLQSRGGMNAESSHSYTASMLHAAKSISKGIRELGEGLASTLAGGRYAPPVPPAVGAAASSTGAPQPGLVTVLDVLATGRGGPNAAPGHGVVAHFQAHLSAVVQLCFDASGTLLLTADKPGNSFHVFRIQPHSQRPALATVHHLYTLYRGDTTAKVLDLSFSLDSRWVSVATHRGTTHVFPICPYGGAISTRTHCGPRVVNKLSRFHRSAGLQDSTCHGSGRNSPLSPRTREASGGGSPGGGPAPVLVPPMAQLRQPLLTQLTAGSGPSPRHSPTARHVPTDDTSHVRVVCTFAPSRGWVAGSAGGGGGGGSAGSRERRHWDALYVMSSGGSLIEYHVEPRPAGVIAKDRVPEDAPVEVTVHAHAQWSLCRQTVWPEVRPPLATGSVLLHTPTPPAPPTPPAGAEQWVSQVEILSHSGPHRRLWMGPQFSFRPFSDSAGGASEGRDLLSAARSSPVNMPAQLASHSIECGSANSYEQSPRLIDALDTDSDRHESQLCQRIAEAMSDLGPPTVLDDCSRRRRRRRSDSARSSASSSSVDVRLSPERGGSPLDFSEYERDAPAPPLQPHLLDEPLPPPPSGVPREESEEPDSPPPPAEDWPEPAPPRRRPPPLPPRPRDPSPPPLSDGEDSPAAHEFHTARSSDDDSSPPPPVPRPLERQPSCGFEGGEQVYDREREQESGWGDDILCPDLAADSSSRSASDRERADKTSDEERPTVTVTKRRGKKKRR</sequence>
<dbReference type="AlphaFoldDB" id="A0A6A4VFT5"/>
<feature type="region of interest" description="Disordered" evidence="1">
    <location>
        <begin position="499"/>
        <end position="520"/>
    </location>
</feature>
<dbReference type="InterPro" id="IPR036322">
    <property type="entry name" value="WD40_repeat_dom_sf"/>
</dbReference>
<dbReference type="Pfam" id="PF21034">
    <property type="entry name" value="BCAS3_WD40"/>
    <property type="match status" value="1"/>
</dbReference>
<organism evidence="3 4">
    <name type="scientific">Amphibalanus amphitrite</name>
    <name type="common">Striped barnacle</name>
    <name type="synonym">Balanus amphitrite</name>
    <dbReference type="NCBI Taxonomy" id="1232801"/>
    <lineage>
        <taxon>Eukaryota</taxon>
        <taxon>Metazoa</taxon>
        <taxon>Ecdysozoa</taxon>
        <taxon>Arthropoda</taxon>
        <taxon>Crustacea</taxon>
        <taxon>Multicrustacea</taxon>
        <taxon>Cirripedia</taxon>
        <taxon>Thoracica</taxon>
        <taxon>Thoracicalcarea</taxon>
        <taxon>Balanomorpha</taxon>
        <taxon>Balanoidea</taxon>
        <taxon>Balanidae</taxon>
        <taxon>Amphibalaninae</taxon>
        <taxon>Amphibalanus</taxon>
    </lineage>
</organism>
<dbReference type="GO" id="GO:0006914">
    <property type="term" value="P:autophagy"/>
    <property type="evidence" value="ECO:0007669"/>
    <property type="project" value="InterPro"/>
</dbReference>
<dbReference type="InterPro" id="IPR048382">
    <property type="entry name" value="BCAS3_WD40"/>
</dbReference>
<protein>
    <submittedName>
        <fullName evidence="3">Breast carcinoma-amplified sequence 3</fullName>
    </submittedName>
</protein>
<reference evidence="3 4" key="1">
    <citation type="submission" date="2019-07" db="EMBL/GenBank/DDBJ databases">
        <title>Draft genome assembly of a fouling barnacle, Amphibalanus amphitrite (Darwin, 1854): The first reference genome for Thecostraca.</title>
        <authorList>
            <person name="Kim W."/>
        </authorList>
    </citation>
    <scope>NUCLEOTIDE SEQUENCE [LARGE SCALE GENOMIC DNA]</scope>
    <source>
        <strain evidence="3">SNU_AA5</strain>
        <tissue evidence="3">Soma without cirri and trophi</tissue>
    </source>
</reference>
<dbReference type="EMBL" id="VIIS01001753">
    <property type="protein sequence ID" value="KAF0293296.1"/>
    <property type="molecule type" value="Genomic_DNA"/>
</dbReference>
<dbReference type="SUPFAM" id="SSF50978">
    <property type="entry name" value="WD40 repeat-like"/>
    <property type="match status" value="1"/>
</dbReference>
<dbReference type="GO" id="GO:0005737">
    <property type="term" value="C:cytoplasm"/>
    <property type="evidence" value="ECO:0007669"/>
    <property type="project" value="TreeGrafter"/>
</dbReference>
<evidence type="ECO:0000256" key="1">
    <source>
        <dbReference type="SAM" id="MobiDB-lite"/>
    </source>
</evidence>
<feature type="compositionally biased region" description="Polar residues" evidence="1">
    <location>
        <begin position="449"/>
        <end position="464"/>
    </location>
</feature>
<feature type="compositionally biased region" description="Low complexity" evidence="1">
    <location>
        <begin position="765"/>
        <end position="777"/>
    </location>
</feature>
<feature type="region of interest" description="Disordered" evidence="1">
    <location>
        <begin position="1"/>
        <end position="20"/>
    </location>
</feature>
<evidence type="ECO:0000259" key="2">
    <source>
        <dbReference type="Pfam" id="PF21034"/>
    </source>
</evidence>
<dbReference type="GO" id="GO:0042594">
    <property type="term" value="P:response to starvation"/>
    <property type="evidence" value="ECO:0007669"/>
    <property type="project" value="TreeGrafter"/>
</dbReference>
<evidence type="ECO:0000313" key="4">
    <source>
        <dbReference type="Proteomes" id="UP000440578"/>
    </source>
</evidence>
<feature type="compositionally biased region" description="Basic and acidic residues" evidence="1">
    <location>
        <begin position="935"/>
        <end position="950"/>
    </location>
</feature>
<dbReference type="PANTHER" id="PTHR13268:SF0">
    <property type="entry name" value="BCAS3 MICROTUBULE ASSOCIATED CELL MIGRATION FACTOR"/>
    <property type="match status" value="1"/>
</dbReference>
<feature type="compositionally biased region" description="Pro residues" evidence="1">
    <location>
        <begin position="827"/>
        <end position="839"/>
    </location>
</feature>
<feature type="compositionally biased region" description="Basic and acidic residues" evidence="1">
    <location>
        <begin position="867"/>
        <end position="879"/>
    </location>
</feature>
<feature type="region of interest" description="Disordered" evidence="1">
    <location>
        <begin position="738"/>
        <end position="964"/>
    </location>
</feature>
<dbReference type="Proteomes" id="UP000440578">
    <property type="component" value="Unassembled WGS sequence"/>
</dbReference>
<keyword evidence="4" id="KW-1185">Reference proteome</keyword>
<evidence type="ECO:0000313" key="3">
    <source>
        <dbReference type="EMBL" id="KAF0293296.1"/>
    </source>
</evidence>
<accession>A0A6A4VFT5</accession>
<dbReference type="PANTHER" id="PTHR13268">
    <property type="entry name" value="BREAST CARCINOMA AMPLIFIED SEQUENCE 3"/>
    <property type="match status" value="1"/>
</dbReference>
<proteinExistence type="predicted"/>
<feature type="compositionally biased region" description="Basic residues" evidence="1">
    <location>
        <begin position="955"/>
        <end position="964"/>
    </location>
</feature>
<feature type="region of interest" description="Disordered" evidence="1">
    <location>
        <begin position="448"/>
        <end position="486"/>
    </location>
</feature>
<feature type="compositionally biased region" description="Pro residues" evidence="1">
    <location>
        <begin position="846"/>
        <end position="860"/>
    </location>
</feature>
<feature type="domain" description="BCAS3 WD40" evidence="2">
    <location>
        <begin position="53"/>
        <end position="472"/>
    </location>
</feature>